<evidence type="ECO:0000256" key="1">
    <source>
        <dbReference type="SAM" id="Phobius"/>
    </source>
</evidence>
<evidence type="ECO:0000313" key="4">
    <source>
        <dbReference type="Proteomes" id="UP000696573"/>
    </source>
</evidence>
<dbReference type="EMBL" id="CABFNQ020000690">
    <property type="protein sequence ID" value="CAH0023231.1"/>
    <property type="molecule type" value="Genomic_DNA"/>
</dbReference>
<evidence type="ECO:0000259" key="2">
    <source>
        <dbReference type="Pfam" id="PF20150"/>
    </source>
</evidence>
<gene>
    <name evidence="3" type="ORF">CRHIZ90672A_00007685</name>
</gene>
<protein>
    <recommendedName>
        <fullName evidence="2">2EXR domain-containing protein</fullName>
    </recommendedName>
</protein>
<keyword evidence="4" id="KW-1185">Reference proteome</keyword>
<dbReference type="PANTHER" id="PTHR35910">
    <property type="entry name" value="2EXR DOMAIN-CONTAINING PROTEIN"/>
    <property type="match status" value="1"/>
</dbReference>
<dbReference type="Pfam" id="PF20150">
    <property type="entry name" value="2EXR"/>
    <property type="match status" value="1"/>
</dbReference>
<proteinExistence type="predicted"/>
<sequence>MPVSQKTTIINPPLKKGKGGFKRFPRLPPEIRLEIWRQSLLYERLLRVDLQPGATAEDLSHEDEPRETRLAAREYLEVHSEGFIIVLRTRDHVSKLFRICYESRQLAISFYRVKVPCYFKEVGVPAQQVTLYLHPELDILRLSGLKYFARFAHMIWNLDHHHIGLINVALPSDSIYTITTHYDELFQEVDDQDILRQALARLRSVMFGYDGTLGRAMPHTAVNVFGKAQLYRSRPLLASVPRFERLPQDPRPMEEELKSVYLSLGDPREQVYRWLRLLDRWEIINDNHPVEYRFMITCGDRRVETRQEARMSLKQEKKMWKRTKTRYMNKGGRHFQDDDQTLPSAYGFWLFPIDAFGMIPEAHPDIRHEGALKRTDLAKPANVWTLKRLWDLSIQKPELCLQHLPSRPQPISMGKDIKRPSWRSCRSKVRNATRPRAYASSCFIPTASLTLLLTIFVVLTVIIILTVLIFMTFLIFIVLIFTTGRTILAVSEGFVPVDGQEPCYVVGVALYVDIVRVGHNLKLVLEIVQDLPIHMGKVCIQQGGNNNWS</sequence>
<dbReference type="Proteomes" id="UP000696573">
    <property type="component" value="Unassembled WGS sequence"/>
</dbReference>
<name>A0A9N9YLR7_9HYPO</name>
<comment type="caution">
    <text evidence="3">The sequence shown here is derived from an EMBL/GenBank/DDBJ whole genome shotgun (WGS) entry which is preliminary data.</text>
</comment>
<accession>A0A9N9YLR7</accession>
<keyword evidence="1" id="KW-0812">Transmembrane</keyword>
<dbReference type="OrthoDB" id="3469466at2759"/>
<evidence type="ECO:0000313" key="3">
    <source>
        <dbReference type="EMBL" id="CAH0023231.1"/>
    </source>
</evidence>
<feature type="domain" description="2EXR" evidence="2">
    <location>
        <begin position="21"/>
        <end position="140"/>
    </location>
</feature>
<keyword evidence="1" id="KW-1133">Transmembrane helix</keyword>
<dbReference type="InterPro" id="IPR045518">
    <property type="entry name" value="2EXR"/>
</dbReference>
<feature type="transmembrane region" description="Helical" evidence="1">
    <location>
        <begin position="451"/>
        <end position="481"/>
    </location>
</feature>
<dbReference type="PANTHER" id="PTHR35910:SF6">
    <property type="entry name" value="2EXR DOMAIN-CONTAINING PROTEIN"/>
    <property type="match status" value="1"/>
</dbReference>
<reference evidence="3" key="1">
    <citation type="submission" date="2021-10" db="EMBL/GenBank/DDBJ databases">
        <authorList>
            <person name="Piombo E."/>
        </authorList>
    </citation>
    <scope>NUCLEOTIDE SEQUENCE</scope>
</reference>
<dbReference type="AlphaFoldDB" id="A0A9N9YLR7"/>
<organism evidence="3 4">
    <name type="scientific">Clonostachys rhizophaga</name>
    <dbReference type="NCBI Taxonomy" id="160324"/>
    <lineage>
        <taxon>Eukaryota</taxon>
        <taxon>Fungi</taxon>
        <taxon>Dikarya</taxon>
        <taxon>Ascomycota</taxon>
        <taxon>Pezizomycotina</taxon>
        <taxon>Sordariomycetes</taxon>
        <taxon>Hypocreomycetidae</taxon>
        <taxon>Hypocreales</taxon>
        <taxon>Bionectriaceae</taxon>
        <taxon>Clonostachys</taxon>
    </lineage>
</organism>
<keyword evidence="1" id="KW-0472">Membrane</keyword>